<evidence type="ECO:0000256" key="7">
    <source>
        <dbReference type="ARBA" id="ARBA00023239"/>
    </source>
</evidence>
<keyword evidence="10" id="KW-1185">Reference proteome</keyword>
<protein>
    <recommendedName>
        <fullName evidence="8">Abasic site processing protein</fullName>
        <ecNumber evidence="8">3.4.-.-</ecNumber>
    </recommendedName>
</protein>
<dbReference type="InterPro" id="IPR036590">
    <property type="entry name" value="SRAP-like"/>
</dbReference>
<evidence type="ECO:0000256" key="6">
    <source>
        <dbReference type="ARBA" id="ARBA00023125"/>
    </source>
</evidence>
<dbReference type="GO" id="GO:0006508">
    <property type="term" value="P:proteolysis"/>
    <property type="evidence" value="ECO:0007669"/>
    <property type="project" value="UniProtKB-KW"/>
</dbReference>
<keyword evidence="5" id="KW-0190">Covalent protein-DNA linkage</keyword>
<dbReference type="AlphaFoldDB" id="A0A1M6L3H2"/>
<dbReference type="Pfam" id="PF02586">
    <property type="entry name" value="SRAP"/>
    <property type="match status" value="1"/>
</dbReference>
<dbReference type="SUPFAM" id="SSF143081">
    <property type="entry name" value="BB1717-like"/>
    <property type="match status" value="1"/>
</dbReference>
<dbReference type="RefSeq" id="WP_341349626.1">
    <property type="nucleotide sequence ID" value="NZ_FQZM01000047.1"/>
</dbReference>
<dbReference type="GO" id="GO:0003697">
    <property type="term" value="F:single-stranded DNA binding"/>
    <property type="evidence" value="ECO:0007669"/>
    <property type="project" value="InterPro"/>
</dbReference>
<keyword evidence="6" id="KW-0238">DNA-binding</keyword>
<dbReference type="Gene3D" id="3.90.1680.10">
    <property type="entry name" value="SOS response associated peptidase-like"/>
    <property type="match status" value="1"/>
</dbReference>
<dbReference type="InterPro" id="IPR003738">
    <property type="entry name" value="SRAP"/>
</dbReference>
<dbReference type="GO" id="GO:0008233">
    <property type="term" value="F:peptidase activity"/>
    <property type="evidence" value="ECO:0007669"/>
    <property type="project" value="UniProtKB-KW"/>
</dbReference>
<dbReference type="STRING" id="1121432.SAMN02745219_03036"/>
<sequence length="226" mass="26066">MFVICGRFTLTADPETISKTFRVPFDIPYSPRYNIAPGQAVPVIVEEESGRLLKAMRWGLIPHWAKDASIGSKLINARAETVMTKPSFRDSLRYRRRCLVPADGFYEWKREGKKSTPYRIVLPGKEVFAFAGLWDRWDSPEGSVFSFTIITTEASESMKEIHNRMPVILSDEEEYVEWLETGDFRTLRKILHPYEGRLHVYPVSKLVNSPKNDIPELILEERSAEP</sequence>
<comment type="similarity">
    <text evidence="1 8">Belongs to the SOS response-associated peptidase family.</text>
</comment>
<dbReference type="EMBL" id="FQZM01000047">
    <property type="protein sequence ID" value="SHJ65703.1"/>
    <property type="molecule type" value="Genomic_DNA"/>
</dbReference>
<dbReference type="GO" id="GO:0016829">
    <property type="term" value="F:lyase activity"/>
    <property type="evidence" value="ECO:0007669"/>
    <property type="project" value="UniProtKB-KW"/>
</dbReference>
<keyword evidence="2 8" id="KW-0645">Protease</keyword>
<evidence type="ECO:0000256" key="4">
    <source>
        <dbReference type="ARBA" id="ARBA00022801"/>
    </source>
</evidence>
<keyword evidence="3" id="KW-0227">DNA damage</keyword>
<evidence type="ECO:0000256" key="1">
    <source>
        <dbReference type="ARBA" id="ARBA00008136"/>
    </source>
</evidence>
<dbReference type="PANTHER" id="PTHR13604">
    <property type="entry name" value="DC12-RELATED"/>
    <property type="match status" value="1"/>
</dbReference>
<evidence type="ECO:0000256" key="2">
    <source>
        <dbReference type="ARBA" id="ARBA00022670"/>
    </source>
</evidence>
<name>A0A1M6L3H2_9FIRM</name>
<organism evidence="9 10">
    <name type="scientific">Desulfofundulus thermosubterraneus DSM 16057</name>
    <dbReference type="NCBI Taxonomy" id="1121432"/>
    <lineage>
        <taxon>Bacteria</taxon>
        <taxon>Bacillati</taxon>
        <taxon>Bacillota</taxon>
        <taxon>Clostridia</taxon>
        <taxon>Eubacteriales</taxon>
        <taxon>Peptococcaceae</taxon>
        <taxon>Desulfofundulus</taxon>
    </lineage>
</organism>
<dbReference type="PANTHER" id="PTHR13604:SF0">
    <property type="entry name" value="ABASIC SITE PROCESSING PROTEIN HMCES"/>
    <property type="match status" value="1"/>
</dbReference>
<evidence type="ECO:0000256" key="3">
    <source>
        <dbReference type="ARBA" id="ARBA00022763"/>
    </source>
</evidence>
<evidence type="ECO:0000256" key="5">
    <source>
        <dbReference type="ARBA" id="ARBA00023124"/>
    </source>
</evidence>
<proteinExistence type="inferred from homology"/>
<accession>A0A1M6L3H2</accession>
<dbReference type="EC" id="3.4.-.-" evidence="8"/>
<gene>
    <name evidence="9" type="ORF">SAMN02745219_03036</name>
</gene>
<evidence type="ECO:0000256" key="8">
    <source>
        <dbReference type="RuleBase" id="RU364100"/>
    </source>
</evidence>
<evidence type="ECO:0000313" key="10">
    <source>
        <dbReference type="Proteomes" id="UP000184529"/>
    </source>
</evidence>
<keyword evidence="7" id="KW-0456">Lyase</keyword>
<reference evidence="10" key="1">
    <citation type="submission" date="2016-11" db="EMBL/GenBank/DDBJ databases">
        <authorList>
            <person name="Varghese N."/>
            <person name="Submissions S."/>
        </authorList>
    </citation>
    <scope>NUCLEOTIDE SEQUENCE [LARGE SCALE GENOMIC DNA]</scope>
    <source>
        <strain evidence="10">DSM 16057</strain>
    </source>
</reference>
<keyword evidence="4 8" id="KW-0378">Hydrolase</keyword>
<evidence type="ECO:0000313" key="9">
    <source>
        <dbReference type="EMBL" id="SHJ65703.1"/>
    </source>
</evidence>
<dbReference type="GO" id="GO:0106300">
    <property type="term" value="P:protein-DNA covalent cross-linking repair"/>
    <property type="evidence" value="ECO:0007669"/>
    <property type="project" value="InterPro"/>
</dbReference>
<dbReference type="Proteomes" id="UP000184529">
    <property type="component" value="Unassembled WGS sequence"/>
</dbReference>